<dbReference type="Proteomes" id="UP000440578">
    <property type="component" value="Unassembled WGS sequence"/>
</dbReference>
<evidence type="ECO:0000313" key="1">
    <source>
        <dbReference type="EMBL" id="KAF0292648.1"/>
    </source>
</evidence>
<dbReference type="GO" id="GO:0005634">
    <property type="term" value="C:nucleus"/>
    <property type="evidence" value="ECO:0007669"/>
    <property type="project" value="TreeGrafter"/>
</dbReference>
<dbReference type="EMBL" id="VIIS01001801">
    <property type="protein sequence ID" value="KAF0292648.1"/>
    <property type="molecule type" value="Genomic_DNA"/>
</dbReference>
<dbReference type="Pfam" id="PF14736">
    <property type="entry name" value="N_Asn_amidohyd"/>
    <property type="match status" value="1"/>
</dbReference>
<evidence type="ECO:0000313" key="2">
    <source>
        <dbReference type="Proteomes" id="UP000440578"/>
    </source>
</evidence>
<dbReference type="PANTHER" id="PTHR12498">
    <property type="entry name" value="N-TERMINAL ASPARAGINE AMIDOHYDROLASE"/>
    <property type="match status" value="1"/>
</dbReference>
<dbReference type="GO" id="GO:0006511">
    <property type="term" value="P:ubiquitin-dependent protein catabolic process"/>
    <property type="evidence" value="ECO:0007669"/>
    <property type="project" value="TreeGrafter"/>
</dbReference>
<keyword evidence="1" id="KW-0378">Hydrolase</keyword>
<name>A0A6A4VRA9_AMPAM</name>
<dbReference type="AlphaFoldDB" id="A0A6A4VRA9"/>
<sequence>MECLVSSAEQCGGRRPGRRWCISALVGVWCKQACSGPPLLSRGSNCNCFNCSNCNTRMVLYIAGTPIDTIPQDLRTLFQLYPHLKEGARHLCSLPAKCVGPVGLLYVSQRELAVTVPHDRNVSVLGTDDCTTCHMAVFRHTASGATGLTHLDSCEHEEPLQTILQRIAELSKGYPAGRVQLHIVGGYRDSRGVSEEVSLSLLNALSKSPYEVDVITCCLGELNTITRDGMNWPVVYGVGVNVETGELFPATFPDKGPDMALRHARFYTGGHQQFLDIYDCQQGLLRIGPFNYEPLRKVDLWLQQSDKVLLKHLSTSPEVEPPHFAMQARASLKYIQEHPFPASTVFPDGRPHFFRKDQLSGQWVQISS</sequence>
<proteinExistence type="predicted"/>
<organism evidence="1 2">
    <name type="scientific">Amphibalanus amphitrite</name>
    <name type="common">Striped barnacle</name>
    <name type="synonym">Balanus amphitrite</name>
    <dbReference type="NCBI Taxonomy" id="1232801"/>
    <lineage>
        <taxon>Eukaryota</taxon>
        <taxon>Metazoa</taxon>
        <taxon>Ecdysozoa</taxon>
        <taxon>Arthropoda</taxon>
        <taxon>Crustacea</taxon>
        <taxon>Multicrustacea</taxon>
        <taxon>Cirripedia</taxon>
        <taxon>Thoracica</taxon>
        <taxon>Thoracicalcarea</taxon>
        <taxon>Balanomorpha</taxon>
        <taxon>Balanoidea</taxon>
        <taxon>Balanidae</taxon>
        <taxon>Amphibalaninae</taxon>
        <taxon>Amphibalanus</taxon>
    </lineage>
</organism>
<accession>A0A6A4VRA9</accession>
<gene>
    <name evidence="1" type="primary">NTAN1_0</name>
    <name evidence="1" type="ORF">FJT64_009392</name>
</gene>
<comment type="caution">
    <text evidence="1">The sequence shown here is derived from an EMBL/GenBank/DDBJ whole genome shotgun (WGS) entry which is preliminary data.</text>
</comment>
<dbReference type="PANTHER" id="PTHR12498:SF0">
    <property type="entry name" value="PROTEIN N-TERMINAL ASPARAGINE AMIDOHYDROLASE"/>
    <property type="match status" value="1"/>
</dbReference>
<reference evidence="1 2" key="1">
    <citation type="submission" date="2019-07" db="EMBL/GenBank/DDBJ databases">
        <title>Draft genome assembly of a fouling barnacle, Amphibalanus amphitrite (Darwin, 1854): The first reference genome for Thecostraca.</title>
        <authorList>
            <person name="Kim W."/>
        </authorList>
    </citation>
    <scope>NUCLEOTIDE SEQUENCE [LARGE SCALE GENOMIC DNA]</scope>
    <source>
        <strain evidence="1">SNU_AA5</strain>
        <tissue evidence="1">Soma without cirri and trophi</tissue>
    </source>
</reference>
<dbReference type="OrthoDB" id="539995at2759"/>
<keyword evidence="2" id="KW-1185">Reference proteome</keyword>
<protein>
    <submittedName>
        <fullName evidence="1">Protein N-terminal asparagine amidohydrolase</fullName>
    </submittedName>
</protein>
<dbReference type="GO" id="GO:0008418">
    <property type="term" value="F:protein-N-terminal asparagine amidohydrolase activity"/>
    <property type="evidence" value="ECO:0007669"/>
    <property type="project" value="InterPro"/>
</dbReference>
<dbReference type="InterPro" id="IPR026750">
    <property type="entry name" value="NTAN1"/>
</dbReference>